<reference evidence="3 4" key="1">
    <citation type="submission" date="2020-02" db="EMBL/GenBank/DDBJ databases">
        <authorList>
            <person name="Ferguson B K."/>
        </authorList>
    </citation>
    <scope>NUCLEOTIDE SEQUENCE [LARGE SCALE GENOMIC DNA]</scope>
</reference>
<name>A0A6H5GH67_9HEMI</name>
<keyword evidence="2" id="KW-0812">Transmembrane</keyword>
<dbReference type="Proteomes" id="UP000479000">
    <property type="component" value="Unassembled WGS sequence"/>
</dbReference>
<protein>
    <submittedName>
        <fullName evidence="3">Uncharacterized protein</fullName>
    </submittedName>
</protein>
<dbReference type="EMBL" id="CADCXU010013126">
    <property type="protein sequence ID" value="CAB0002870.1"/>
    <property type="molecule type" value="Genomic_DNA"/>
</dbReference>
<gene>
    <name evidence="3" type="ORF">NTEN_LOCUS8624</name>
</gene>
<evidence type="ECO:0000313" key="3">
    <source>
        <dbReference type="EMBL" id="CAB0002870.1"/>
    </source>
</evidence>
<evidence type="ECO:0000256" key="1">
    <source>
        <dbReference type="SAM" id="MobiDB-lite"/>
    </source>
</evidence>
<proteinExistence type="predicted"/>
<keyword evidence="2" id="KW-1133">Transmembrane helix</keyword>
<feature type="transmembrane region" description="Helical" evidence="2">
    <location>
        <begin position="24"/>
        <end position="49"/>
    </location>
</feature>
<keyword evidence="4" id="KW-1185">Reference proteome</keyword>
<evidence type="ECO:0000313" key="4">
    <source>
        <dbReference type="Proteomes" id="UP000479000"/>
    </source>
</evidence>
<evidence type="ECO:0000256" key="2">
    <source>
        <dbReference type="SAM" id="Phobius"/>
    </source>
</evidence>
<keyword evidence="2" id="KW-0472">Membrane</keyword>
<feature type="non-terminal residue" evidence="3">
    <location>
        <position position="141"/>
    </location>
</feature>
<sequence length="141" mass="15803">MKMHHAIPTTRPVSGVIASEVYYIYYYQLTIYLSEILLVISASPVAVPLDPIHFQRLRHQVFPSLSTSSITKSNRFVRKQETVSALGFPDEFNTLEIRRGSDFSAPDPAGSSQSRCVTRNGKAREFLNPKKVTTSLAKESL</sequence>
<feature type="non-terminal residue" evidence="3">
    <location>
        <position position="1"/>
    </location>
</feature>
<organism evidence="3 4">
    <name type="scientific">Nesidiocoris tenuis</name>
    <dbReference type="NCBI Taxonomy" id="355587"/>
    <lineage>
        <taxon>Eukaryota</taxon>
        <taxon>Metazoa</taxon>
        <taxon>Ecdysozoa</taxon>
        <taxon>Arthropoda</taxon>
        <taxon>Hexapoda</taxon>
        <taxon>Insecta</taxon>
        <taxon>Pterygota</taxon>
        <taxon>Neoptera</taxon>
        <taxon>Paraneoptera</taxon>
        <taxon>Hemiptera</taxon>
        <taxon>Heteroptera</taxon>
        <taxon>Panheteroptera</taxon>
        <taxon>Cimicomorpha</taxon>
        <taxon>Miridae</taxon>
        <taxon>Dicyphina</taxon>
        <taxon>Nesidiocoris</taxon>
    </lineage>
</organism>
<dbReference type="AlphaFoldDB" id="A0A6H5GH67"/>
<feature type="region of interest" description="Disordered" evidence="1">
    <location>
        <begin position="100"/>
        <end position="120"/>
    </location>
</feature>
<accession>A0A6H5GH67</accession>